<dbReference type="PANTHER" id="PTHR30126">
    <property type="entry name" value="HTH-TYPE TRANSCRIPTIONAL REGULATOR"/>
    <property type="match status" value="1"/>
</dbReference>
<comment type="caution">
    <text evidence="6">The sequence shown here is derived from an EMBL/GenBank/DDBJ whole genome shotgun (WGS) entry which is preliminary data.</text>
</comment>
<evidence type="ECO:0000313" key="7">
    <source>
        <dbReference type="Proteomes" id="UP000627446"/>
    </source>
</evidence>
<dbReference type="CDD" id="cd05466">
    <property type="entry name" value="PBP2_LTTR_substrate"/>
    <property type="match status" value="1"/>
</dbReference>
<dbReference type="Gene3D" id="1.10.10.10">
    <property type="entry name" value="Winged helix-like DNA-binding domain superfamily/Winged helix DNA-binding domain"/>
    <property type="match status" value="1"/>
</dbReference>
<evidence type="ECO:0000256" key="2">
    <source>
        <dbReference type="ARBA" id="ARBA00023015"/>
    </source>
</evidence>
<dbReference type="FunFam" id="1.10.10.10:FF:000001">
    <property type="entry name" value="LysR family transcriptional regulator"/>
    <property type="match status" value="1"/>
</dbReference>
<dbReference type="InterPro" id="IPR036390">
    <property type="entry name" value="WH_DNA-bd_sf"/>
</dbReference>
<dbReference type="PROSITE" id="PS50931">
    <property type="entry name" value="HTH_LYSR"/>
    <property type="match status" value="1"/>
</dbReference>
<dbReference type="GO" id="GO:0000976">
    <property type="term" value="F:transcription cis-regulatory region binding"/>
    <property type="evidence" value="ECO:0007669"/>
    <property type="project" value="TreeGrafter"/>
</dbReference>
<keyword evidence="3" id="KW-0238">DNA-binding</keyword>
<dbReference type="InterPro" id="IPR036388">
    <property type="entry name" value="WH-like_DNA-bd_sf"/>
</dbReference>
<organism evidence="6 7">
    <name type="scientific">Undibacterium nitidum</name>
    <dbReference type="NCBI Taxonomy" id="2762298"/>
    <lineage>
        <taxon>Bacteria</taxon>
        <taxon>Pseudomonadati</taxon>
        <taxon>Pseudomonadota</taxon>
        <taxon>Betaproteobacteria</taxon>
        <taxon>Burkholderiales</taxon>
        <taxon>Oxalobacteraceae</taxon>
        <taxon>Undibacterium</taxon>
    </lineage>
</organism>
<name>A0A923KK06_9BURK</name>
<dbReference type="Pfam" id="PF00126">
    <property type="entry name" value="HTH_1"/>
    <property type="match status" value="1"/>
</dbReference>
<dbReference type="Gene3D" id="3.40.190.290">
    <property type="match status" value="1"/>
</dbReference>
<protein>
    <submittedName>
        <fullName evidence="6">LysR family transcriptional regulator</fullName>
    </submittedName>
</protein>
<dbReference type="GO" id="GO:0003700">
    <property type="term" value="F:DNA-binding transcription factor activity"/>
    <property type="evidence" value="ECO:0007669"/>
    <property type="project" value="InterPro"/>
</dbReference>
<dbReference type="AlphaFoldDB" id="A0A923KK06"/>
<comment type="similarity">
    <text evidence="1">Belongs to the LysR transcriptional regulatory family.</text>
</comment>
<dbReference type="PANTHER" id="PTHR30126:SF40">
    <property type="entry name" value="HTH-TYPE TRANSCRIPTIONAL REGULATOR GLTR"/>
    <property type="match status" value="1"/>
</dbReference>
<dbReference type="SUPFAM" id="SSF46785">
    <property type="entry name" value="Winged helix' DNA-binding domain"/>
    <property type="match status" value="1"/>
</dbReference>
<accession>A0A923KK06</accession>
<evidence type="ECO:0000259" key="5">
    <source>
        <dbReference type="PROSITE" id="PS50931"/>
    </source>
</evidence>
<gene>
    <name evidence="6" type="ORF">H8K36_02560</name>
</gene>
<dbReference type="Pfam" id="PF03466">
    <property type="entry name" value="LysR_substrate"/>
    <property type="match status" value="1"/>
</dbReference>
<feature type="domain" description="HTH lysR-type" evidence="5">
    <location>
        <begin position="5"/>
        <end position="62"/>
    </location>
</feature>
<dbReference type="SUPFAM" id="SSF53850">
    <property type="entry name" value="Periplasmic binding protein-like II"/>
    <property type="match status" value="1"/>
</dbReference>
<dbReference type="PRINTS" id="PR00039">
    <property type="entry name" value="HTHLYSR"/>
</dbReference>
<keyword evidence="7" id="KW-1185">Reference proteome</keyword>
<dbReference type="InterPro" id="IPR005119">
    <property type="entry name" value="LysR_subst-bd"/>
</dbReference>
<dbReference type="Proteomes" id="UP000627446">
    <property type="component" value="Unassembled WGS sequence"/>
</dbReference>
<keyword evidence="2" id="KW-0805">Transcription regulation</keyword>
<evidence type="ECO:0000256" key="3">
    <source>
        <dbReference type="ARBA" id="ARBA00023125"/>
    </source>
</evidence>
<sequence>MKNIPSLRHLVGFEAAARLGNFSRAAEELHLSQSAISHQVQQLEEQLGQPMFHRVGRGVELTVAGEVLFQTVQKSLHTLNQGLNRITTYLDPGLIVIVAPAPFIQGWLQGKINEAQEQDPSLLPVLSTDQTARFIDEVDVDIHISEYPLKHANVEECPLFQDEWIVVANPKLANKIDMNNLKNLRLFCLEKSLADDSINNQLQEQLSPCKKAGFYDDICLLVNVIKQQQGIACVPYSAVARDIELGALTRLPFFASSPSRTWWISRMAGETRSTKVVELFNYLLRDRERLGNLDR</sequence>
<dbReference type="RefSeq" id="WP_186915227.1">
    <property type="nucleotide sequence ID" value="NZ_JACOFZ010000001.1"/>
</dbReference>
<evidence type="ECO:0000256" key="1">
    <source>
        <dbReference type="ARBA" id="ARBA00009437"/>
    </source>
</evidence>
<evidence type="ECO:0000313" key="6">
    <source>
        <dbReference type="EMBL" id="MBC3880245.1"/>
    </source>
</evidence>
<dbReference type="InterPro" id="IPR000847">
    <property type="entry name" value="LysR_HTH_N"/>
</dbReference>
<reference evidence="6" key="1">
    <citation type="submission" date="2020-08" db="EMBL/GenBank/DDBJ databases">
        <title>Novel species isolated from subtropical streams in China.</title>
        <authorList>
            <person name="Lu H."/>
        </authorList>
    </citation>
    <scope>NUCLEOTIDE SEQUENCE</scope>
    <source>
        <strain evidence="6">LX22W</strain>
    </source>
</reference>
<dbReference type="EMBL" id="JACOFZ010000001">
    <property type="protein sequence ID" value="MBC3880245.1"/>
    <property type="molecule type" value="Genomic_DNA"/>
</dbReference>
<keyword evidence="4" id="KW-0804">Transcription</keyword>
<proteinExistence type="inferred from homology"/>
<evidence type="ECO:0000256" key="4">
    <source>
        <dbReference type="ARBA" id="ARBA00023163"/>
    </source>
</evidence>